<keyword evidence="4 6" id="KW-1133">Transmembrane helix</keyword>
<evidence type="ECO:0000256" key="4">
    <source>
        <dbReference type="ARBA" id="ARBA00022989"/>
    </source>
</evidence>
<reference evidence="7" key="1">
    <citation type="submission" date="2017-09" db="EMBL/GenBank/DDBJ databases">
        <title>Large-scale bioinformatics analysis of Bacillus genomes uncovers conserved roles of natural products in bacterial physiology.</title>
        <authorList>
            <consortium name="Agbiome Team Llc"/>
            <person name="Bleich R.M."/>
            <person name="Kirk G.J."/>
            <person name="Santa Maria K.C."/>
            <person name="Allen S.E."/>
            <person name="Farag S."/>
            <person name="Shank E.A."/>
            <person name="Bowers A."/>
        </authorList>
    </citation>
    <scope>NUCLEOTIDE SEQUENCE</scope>
    <source>
        <strain evidence="7">AFS005430</strain>
    </source>
</reference>
<gene>
    <name evidence="7" type="ORF">CN678_09100</name>
</gene>
<feature type="transmembrane region" description="Helical" evidence="6">
    <location>
        <begin position="45"/>
        <end position="64"/>
    </location>
</feature>
<dbReference type="InterPro" id="IPR050833">
    <property type="entry name" value="Poly_Biosynth_Transport"/>
</dbReference>
<evidence type="ECO:0000256" key="1">
    <source>
        <dbReference type="ARBA" id="ARBA00004651"/>
    </source>
</evidence>
<feature type="transmembrane region" description="Helical" evidence="6">
    <location>
        <begin position="443"/>
        <end position="464"/>
    </location>
</feature>
<evidence type="ECO:0000256" key="6">
    <source>
        <dbReference type="SAM" id="Phobius"/>
    </source>
</evidence>
<feature type="transmembrane region" description="Helical" evidence="6">
    <location>
        <begin position="357"/>
        <end position="378"/>
    </location>
</feature>
<name>A0AB73R2Z8_9BACI</name>
<feature type="transmembrane region" description="Helical" evidence="6">
    <location>
        <begin position="330"/>
        <end position="350"/>
    </location>
</feature>
<evidence type="ECO:0000256" key="2">
    <source>
        <dbReference type="ARBA" id="ARBA00022475"/>
    </source>
</evidence>
<dbReference type="RefSeq" id="WP_098164366.1">
    <property type="nucleotide sequence ID" value="NZ_CP126520.1"/>
</dbReference>
<accession>A0AB73R2Z8</accession>
<feature type="transmembrane region" description="Helical" evidence="6">
    <location>
        <begin position="217"/>
        <end position="234"/>
    </location>
</feature>
<feature type="transmembrane region" description="Helical" evidence="6">
    <location>
        <begin position="12"/>
        <end position="33"/>
    </location>
</feature>
<proteinExistence type="predicted"/>
<keyword evidence="5 6" id="KW-0472">Membrane</keyword>
<feature type="transmembrane region" description="Helical" evidence="6">
    <location>
        <begin position="85"/>
        <end position="107"/>
    </location>
</feature>
<dbReference type="EMBL" id="NUEH01000018">
    <property type="protein sequence ID" value="PEI87192.1"/>
    <property type="molecule type" value="Genomic_DNA"/>
</dbReference>
<evidence type="ECO:0000256" key="5">
    <source>
        <dbReference type="ARBA" id="ARBA00023136"/>
    </source>
</evidence>
<evidence type="ECO:0000313" key="7">
    <source>
        <dbReference type="EMBL" id="PEI87192.1"/>
    </source>
</evidence>
<dbReference type="AlphaFoldDB" id="A0AB73R2Z8"/>
<feature type="transmembrane region" description="Helical" evidence="6">
    <location>
        <begin position="152"/>
        <end position="172"/>
    </location>
</feature>
<dbReference type="PANTHER" id="PTHR30250:SF11">
    <property type="entry name" value="O-ANTIGEN TRANSPORTER-RELATED"/>
    <property type="match status" value="1"/>
</dbReference>
<feature type="transmembrane region" description="Helical" evidence="6">
    <location>
        <begin position="417"/>
        <end position="437"/>
    </location>
</feature>
<dbReference type="GO" id="GO:0005886">
    <property type="term" value="C:plasma membrane"/>
    <property type="evidence" value="ECO:0007669"/>
    <property type="project" value="UniProtKB-SubCell"/>
</dbReference>
<sequence>MNMDNKKVASNGLIYVVFAILTQVINMLLIPLYTKNLAQAEYGKYELLNTIQQLLSLAITLEVYSGMKRFFNDVKNKYHLKNTALNFSLLWGGIFFIIVYFVSPFVSKYVFNGDPQIALYLRMMVISSILTCLISIYSSFYAMEFKAFKSAIIQLVILVLTLLFASYFVGIIREGILGILKAVLLSNLIVFIVLFILNLKQYRPKIQKHYLKKMLHYGGGMLLGQVSAWILNLVDRFFIKGMVGYSAVAMYSIAYKIGMLINPVFITPFAQIFTSFKFKVYKETNGKEKIQKMFHWYNIIGCFCIFGLAIFGKIAISILATDEYLSAYKIIPLITISYFVWGVGQFYSLGLHIANKMLLNSVIVVITAIINIVLNILLVPKLGINGAALATIIAYLIANIFYYYFSEKYYSLGLGLWYPYRYFIIFLLLYGVYITLISPIGNLYAEFCLDILLCLVYVVLLILFRFITIKEIKRLFDSISNIRKK</sequence>
<feature type="transmembrane region" description="Helical" evidence="6">
    <location>
        <begin position="254"/>
        <end position="276"/>
    </location>
</feature>
<protein>
    <recommendedName>
        <fullName evidence="8">Polysaccharide biosynthesis protein C-terminal domain-containing protein</fullName>
    </recommendedName>
</protein>
<evidence type="ECO:0000256" key="3">
    <source>
        <dbReference type="ARBA" id="ARBA00022692"/>
    </source>
</evidence>
<feature type="transmembrane region" description="Helical" evidence="6">
    <location>
        <begin position="296"/>
        <end position="318"/>
    </location>
</feature>
<feature type="transmembrane region" description="Helical" evidence="6">
    <location>
        <begin position="178"/>
        <end position="197"/>
    </location>
</feature>
<dbReference type="PANTHER" id="PTHR30250">
    <property type="entry name" value="PST FAMILY PREDICTED COLANIC ACID TRANSPORTER"/>
    <property type="match status" value="1"/>
</dbReference>
<feature type="transmembrane region" description="Helical" evidence="6">
    <location>
        <begin position="119"/>
        <end position="140"/>
    </location>
</feature>
<keyword evidence="2" id="KW-1003">Cell membrane</keyword>
<dbReference type="Proteomes" id="UP000220969">
    <property type="component" value="Unassembled WGS sequence"/>
</dbReference>
<keyword evidence="3 6" id="KW-0812">Transmembrane</keyword>
<dbReference type="Pfam" id="PF13440">
    <property type="entry name" value="Polysacc_synt_3"/>
    <property type="match status" value="1"/>
</dbReference>
<organism evidence="7">
    <name type="scientific">Bacillus toyonensis</name>
    <dbReference type="NCBI Taxonomy" id="155322"/>
    <lineage>
        <taxon>Bacteria</taxon>
        <taxon>Bacillati</taxon>
        <taxon>Bacillota</taxon>
        <taxon>Bacilli</taxon>
        <taxon>Bacillales</taxon>
        <taxon>Bacillaceae</taxon>
        <taxon>Bacillus</taxon>
        <taxon>Bacillus cereus group</taxon>
    </lineage>
</organism>
<feature type="transmembrane region" description="Helical" evidence="6">
    <location>
        <begin position="384"/>
        <end position="405"/>
    </location>
</feature>
<evidence type="ECO:0008006" key="8">
    <source>
        <dbReference type="Google" id="ProtNLM"/>
    </source>
</evidence>
<comment type="caution">
    <text evidence="7">The sequence shown here is derived from an EMBL/GenBank/DDBJ whole genome shotgun (WGS) entry which is preliminary data.</text>
</comment>
<comment type="subcellular location">
    <subcellularLocation>
        <location evidence="1">Cell membrane</location>
        <topology evidence="1">Multi-pass membrane protein</topology>
    </subcellularLocation>
</comment>